<dbReference type="AlphaFoldDB" id="A0AAV2MGF5"/>
<evidence type="ECO:0000313" key="1">
    <source>
        <dbReference type="EMBL" id="CAL1612260.1"/>
    </source>
</evidence>
<keyword evidence="2" id="KW-1185">Reference proteome</keyword>
<sequence length="118" mass="13789">MRQFPWRRHNHPFSLSFLEEALRYVGMNEVHKAVTLYLATLKKEETVPVQRSVYREFLFLTMAAMGKDHVAAFDKKYKSAFSRLTGTLSLEEIQKNRVQAPTTKALDCRRSFHPPLEC</sequence>
<name>A0AAV2MGF5_KNICA</name>
<accession>A0AAV2MGF5</accession>
<dbReference type="EMBL" id="OZ035829">
    <property type="protein sequence ID" value="CAL1612260.1"/>
    <property type="molecule type" value="Genomic_DNA"/>
</dbReference>
<protein>
    <submittedName>
        <fullName evidence="1">Uncharacterized protein</fullName>
    </submittedName>
</protein>
<proteinExistence type="predicted"/>
<reference evidence="1 2" key="1">
    <citation type="submission" date="2024-04" db="EMBL/GenBank/DDBJ databases">
        <authorList>
            <person name="Waldvogel A.-M."/>
            <person name="Schoenle A."/>
        </authorList>
    </citation>
    <scope>NUCLEOTIDE SEQUENCE [LARGE SCALE GENOMIC DNA]</scope>
</reference>
<evidence type="ECO:0000313" key="2">
    <source>
        <dbReference type="Proteomes" id="UP001497482"/>
    </source>
</evidence>
<dbReference type="Proteomes" id="UP001497482">
    <property type="component" value="Chromosome 7"/>
</dbReference>
<organism evidence="1 2">
    <name type="scientific">Knipowitschia caucasica</name>
    <name type="common">Caucasian dwarf goby</name>
    <name type="synonym">Pomatoschistus caucasicus</name>
    <dbReference type="NCBI Taxonomy" id="637954"/>
    <lineage>
        <taxon>Eukaryota</taxon>
        <taxon>Metazoa</taxon>
        <taxon>Chordata</taxon>
        <taxon>Craniata</taxon>
        <taxon>Vertebrata</taxon>
        <taxon>Euteleostomi</taxon>
        <taxon>Actinopterygii</taxon>
        <taxon>Neopterygii</taxon>
        <taxon>Teleostei</taxon>
        <taxon>Neoteleostei</taxon>
        <taxon>Acanthomorphata</taxon>
        <taxon>Gobiaria</taxon>
        <taxon>Gobiiformes</taxon>
        <taxon>Gobioidei</taxon>
        <taxon>Gobiidae</taxon>
        <taxon>Gobiinae</taxon>
        <taxon>Knipowitschia</taxon>
    </lineage>
</organism>
<gene>
    <name evidence="1" type="ORF">KC01_LOCUS38600</name>
</gene>